<dbReference type="Proteomes" id="UP000627292">
    <property type="component" value="Unassembled WGS sequence"/>
</dbReference>
<accession>A0A917IXN1</accession>
<comment type="caution">
    <text evidence="5">The sequence shown here is derived from an EMBL/GenBank/DDBJ whole genome shotgun (WGS) entry which is preliminary data.</text>
</comment>
<dbReference type="AlphaFoldDB" id="A0A917IXN1"/>
<dbReference type="SMART" id="SM00342">
    <property type="entry name" value="HTH_ARAC"/>
    <property type="match status" value="1"/>
</dbReference>
<dbReference type="Gene3D" id="1.10.10.60">
    <property type="entry name" value="Homeodomain-like"/>
    <property type="match status" value="2"/>
</dbReference>
<dbReference type="InterPro" id="IPR053142">
    <property type="entry name" value="PchR_regulatory_protein"/>
</dbReference>
<reference evidence="5" key="1">
    <citation type="journal article" date="2014" name="Int. J. Syst. Evol. Microbiol.">
        <title>Complete genome sequence of Corynebacterium casei LMG S-19264T (=DSM 44701T), isolated from a smear-ripened cheese.</title>
        <authorList>
            <consortium name="US DOE Joint Genome Institute (JGI-PGF)"/>
            <person name="Walter F."/>
            <person name="Albersmeier A."/>
            <person name="Kalinowski J."/>
            <person name="Ruckert C."/>
        </authorList>
    </citation>
    <scope>NUCLEOTIDE SEQUENCE</scope>
    <source>
        <strain evidence="5">CGMCC 1.15290</strain>
    </source>
</reference>
<dbReference type="InterPro" id="IPR009057">
    <property type="entry name" value="Homeodomain-like_sf"/>
</dbReference>
<organism evidence="5 6">
    <name type="scientific">Filimonas zeae</name>
    <dbReference type="NCBI Taxonomy" id="1737353"/>
    <lineage>
        <taxon>Bacteria</taxon>
        <taxon>Pseudomonadati</taxon>
        <taxon>Bacteroidota</taxon>
        <taxon>Chitinophagia</taxon>
        <taxon>Chitinophagales</taxon>
        <taxon>Chitinophagaceae</taxon>
        <taxon>Filimonas</taxon>
    </lineage>
</organism>
<evidence type="ECO:0000313" key="6">
    <source>
        <dbReference type="Proteomes" id="UP000627292"/>
    </source>
</evidence>
<name>A0A917IXN1_9BACT</name>
<dbReference type="GO" id="GO:0003700">
    <property type="term" value="F:DNA-binding transcription factor activity"/>
    <property type="evidence" value="ECO:0007669"/>
    <property type="project" value="InterPro"/>
</dbReference>
<keyword evidence="3" id="KW-0804">Transcription</keyword>
<dbReference type="Pfam" id="PF12833">
    <property type="entry name" value="HTH_18"/>
    <property type="match status" value="1"/>
</dbReference>
<dbReference type="RefSeq" id="WP_188952515.1">
    <property type="nucleotide sequence ID" value="NZ_BMIB01000002.1"/>
</dbReference>
<dbReference type="GO" id="GO:0043565">
    <property type="term" value="F:sequence-specific DNA binding"/>
    <property type="evidence" value="ECO:0007669"/>
    <property type="project" value="InterPro"/>
</dbReference>
<dbReference type="InterPro" id="IPR018060">
    <property type="entry name" value="HTH_AraC"/>
</dbReference>
<evidence type="ECO:0000256" key="1">
    <source>
        <dbReference type="ARBA" id="ARBA00023015"/>
    </source>
</evidence>
<evidence type="ECO:0000256" key="3">
    <source>
        <dbReference type="ARBA" id="ARBA00023163"/>
    </source>
</evidence>
<dbReference type="SUPFAM" id="SSF46689">
    <property type="entry name" value="Homeodomain-like"/>
    <property type="match status" value="1"/>
</dbReference>
<dbReference type="PANTHER" id="PTHR47893">
    <property type="entry name" value="REGULATORY PROTEIN PCHR"/>
    <property type="match status" value="1"/>
</dbReference>
<gene>
    <name evidence="5" type="ORF">GCM10011379_24840</name>
</gene>
<evidence type="ECO:0000313" key="5">
    <source>
        <dbReference type="EMBL" id="GGH68488.1"/>
    </source>
</evidence>
<dbReference type="PANTHER" id="PTHR47893:SF1">
    <property type="entry name" value="REGULATORY PROTEIN PCHR"/>
    <property type="match status" value="1"/>
</dbReference>
<evidence type="ECO:0000259" key="4">
    <source>
        <dbReference type="PROSITE" id="PS01124"/>
    </source>
</evidence>
<protein>
    <recommendedName>
        <fullName evidence="4">HTH araC/xylS-type domain-containing protein</fullName>
    </recommendedName>
</protein>
<dbReference type="EMBL" id="BMIB01000002">
    <property type="protein sequence ID" value="GGH68488.1"/>
    <property type="molecule type" value="Genomic_DNA"/>
</dbReference>
<dbReference type="PRINTS" id="PR00032">
    <property type="entry name" value="HTHARAC"/>
</dbReference>
<dbReference type="InterPro" id="IPR020449">
    <property type="entry name" value="Tscrpt_reg_AraC-type_HTH"/>
</dbReference>
<feature type="domain" description="HTH araC/xylS-type" evidence="4">
    <location>
        <begin position="230"/>
        <end position="329"/>
    </location>
</feature>
<dbReference type="InterPro" id="IPR018062">
    <property type="entry name" value="HTH_AraC-typ_CS"/>
</dbReference>
<proteinExistence type="predicted"/>
<keyword evidence="6" id="KW-1185">Reference proteome</keyword>
<evidence type="ECO:0000256" key="2">
    <source>
        <dbReference type="ARBA" id="ARBA00023125"/>
    </source>
</evidence>
<keyword evidence="1" id="KW-0805">Transcription regulation</keyword>
<sequence length="350" mass="40194">MLTLQYNSDNYVDLLHVIAGKMQLALTDNTLYFPDKFGKGFMKAALMPHNMSVLTGDLTPAEDIVLERFSANATFYALHFVEVPDYKSFQGTSAKDDTSIYFDGSTIALVNAQLEARYVLRGGVNVRFVLMLFERKLLLQYMDEQVVDLFLSTYFSKVLKKGNTTPIDADFRELMFDLVKADAHHPLITQYTNTRCLLLLERFIIRFMHQSEQEQQLTFKLNADEISRLMRVESRLVKDYSQAPPTIEVLSKAAAMSPTKLKKDFKQLYGLPIYEYYQKNRMKKAHSLLSENNYSIKEVGIMVGYTNLSHFAVSFKKEFGILPSELSHRDEVLPMDGMSDMEEAARKQIN</sequence>
<dbReference type="PROSITE" id="PS00041">
    <property type="entry name" value="HTH_ARAC_FAMILY_1"/>
    <property type="match status" value="1"/>
</dbReference>
<dbReference type="PROSITE" id="PS01124">
    <property type="entry name" value="HTH_ARAC_FAMILY_2"/>
    <property type="match status" value="1"/>
</dbReference>
<keyword evidence="2" id="KW-0238">DNA-binding</keyword>
<reference evidence="5" key="2">
    <citation type="submission" date="2020-09" db="EMBL/GenBank/DDBJ databases">
        <authorList>
            <person name="Sun Q."/>
            <person name="Zhou Y."/>
        </authorList>
    </citation>
    <scope>NUCLEOTIDE SEQUENCE</scope>
    <source>
        <strain evidence="5">CGMCC 1.15290</strain>
    </source>
</reference>